<organism evidence="2 3">
    <name type="scientific">Synaphobranchus kaupii</name>
    <name type="common">Kaup's arrowtooth eel</name>
    <dbReference type="NCBI Taxonomy" id="118154"/>
    <lineage>
        <taxon>Eukaryota</taxon>
        <taxon>Metazoa</taxon>
        <taxon>Chordata</taxon>
        <taxon>Craniata</taxon>
        <taxon>Vertebrata</taxon>
        <taxon>Euteleostomi</taxon>
        <taxon>Actinopterygii</taxon>
        <taxon>Neopterygii</taxon>
        <taxon>Teleostei</taxon>
        <taxon>Anguilliformes</taxon>
        <taxon>Synaphobranchidae</taxon>
        <taxon>Synaphobranchus</taxon>
    </lineage>
</organism>
<protein>
    <submittedName>
        <fullName evidence="2">Uncharacterized protein</fullName>
    </submittedName>
</protein>
<dbReference type="Proteomes" id="UP001152622">
    <property type="component" value="Chromosome 4"/>
</dbReference>
<evidence type="ECO:0000313" key="2">
    <source>
        <dbReference type="EMBL" id="KAJ8363700.1"/>
    </source>
</evidence>
<feature type="compositionally biased region" description="Basic and acidic residues" evidence="1">
    <location>
        <begin position="154"/>
        <end position="171"/>
    </location>
</feature>
<gene>
    <name evidence="2" type="ORF">SKAU_G00125310</name>
</gene>
<keyword evidence="3" id="KW-1185">Reference proteome</keyword>
<name>A0A9Q1FPC3_SYNKA</name>
<reference evidence="2" key="1">
    <citation type="journal article" date="2023" name="Science">
        <title>Genome structures resolve the early diversification of teleost fishes.</title>
        <authorList>
            <person name="Parey E."/>
            <person name="Louis A."/>
            <person name="Montfort J."/>
            <person name="Bouchez O."/>
            <person name="Roques C."/>
            <person name="Iampietro C."/>
            <person name="Lluch J."/>
            <person name="Castinel A."/>
            <person name="Donnadieu C."/>
            <person name="Desvignes T."/>
            <person name="Floi Bucao C."/>
            <person name="Jouanno E."/>
            <person name="Wen M."/>
            <person name="Mejri S."/>
            <person name="Dirks R."/>
            <person name="Jansen H."/>
            <person name="Henkel C."/>
            <person name="Chen W.J."/>
            <person name="Zahm M."/>
            <person name="Cabau C."/>
            <person name="Klopp C."/>
            <person name="Thompson A.W."/>
            <person name="Robinson-Rechavi M."/>
            <person name="Braasch I."/>
            <person name="Lecointre G."/>
            <person name="Bobe J."/>
            <person name="Postlethwait J.H."/>
            <person name="Berthelot C."/>
            <person name="Roest Crollius H."/>
            <person name="Guiguen Y."/>
        </authorList>
    </citation>
    <scope>NUCLEOTIDE SEQUENCE</scope>
    <source>
        <strain evidence="2">WJC10195</strain>
    </source>
</reference>
<dbReference type="AlphaFoldDB" id="A0A9Q1FPC3"/>
<dbReference type="EMBL" id="JAINUF010000004">
    <property type="protein sequence ID" value="KAJ8363700.1"/>
    <property type="molecule type" value="Genomic_DNA"/>
</dbReference>
<accession>A0A9Q1FPC3</accession>
<proteinExistence type="predicted"/>
<evidence type="ECO:0000256" key="1">
    <source>
        <dbReference type="SAM" id="MobiDB-lite"/>
    </source>
</evidence>
<sequence>MEALVVPLCLGWNEVPTSSPRRAEREPGPPDFCQNRASPGSRQTRRRRCRHGYETNRKNTAANGLFQCQHAGFISPLRPVKGLHRARLYNGWFAPRYPDTVMSASALAVRRSRIATSLPIINRGVERRAVQAEDEERTRVFGGSLHRRRRPLRCRSEGDASSRGKDADESG</sequence>
<feature type="region of interest" description="Disordered" evidence="1">
    <location>
        <begin position="142"/>
        <end position="171"/>
    </location>
</feature>
<comment type="caution">
    <text evidence="2">The sequence shown here is derived from an EMBL/GenBank/DDBJ whole genome shotgun (WGS) entry which is preliminary data.</text>
</comment>
<evidence type="ECO:0000313" key="3">
    <source>
        <dbReference type="Proteomes" id="UP001152622"/>
    </source>
</evidence>
<feature type="region of interest" description="Disordered" evidence="1">
    <location>
        <begin position="17"/>
        <end position="48"/>
    </location>
</feature>